<dbReference type="Proteomes" id="UP001595693">
    <property type="component" value="Unassembled WGS sequence"/>
</dbReference>
<evidence type="ECO:0000256" key="6">
    <source>
        <dbReference type="ARBA" id="ARBA00023136"/>
    </source>
</evidence>
<keyword evidence="4 7" id="KW-0812">Transmembrane</keyword>
<feature type="transmembrane region" description="Helical" evidence="7">
    <location>
        <begin position="427"/>
        <end position="455"/>
    </location>
</feature>
<keyword evidence="3" id="KW-1003">Cell membrane</keyword>
<accession>A0ABV8DE21</accession>
<name>A0ABV8DE21_9BURK</name>
<feature type="transmembrane region" description="Helical" evidence="7">
    <location>
        <begin position="371"/>
        <end position="392"/>
    </location>
</feature>
<dbReference type="InterPro" id="IPR002528">
    <property type="entry name" value="MATE_fam"/>
</dbReference>
<dbReference type="PANTHER" id="PTHR43549:SF3">
    <property type="entry name" value="MULTIDRUG RESISTANCE PROTEIN YPNP-RELATED"/>
    <property type="match status" value="1"/>
</dbReference>
<protein>
    <submittedName>
        <fullName evidence="8">MATE family efflux transporter</fullName>
    </submittedName>
</protein>
<keyword evidence="5 7" id="KW-1133">Transmembrane helix</keyword>
<dbReference type="PIRSF" id="PIRSF006603">
    <property type="entry name" value="DinF"/>
    <property type="match status" value="1"/>
</dbReference>
<evidence type="ECO:0000256" key="2">
    <source>
        <dbReference type="ARBA" id="ARBA00022448"/>
    </source>
</evidence>
<keyword evidence="2" id="KW-0813">Transport</keyword>
<dbReference type="RefSeq" id="WP_207401859.1">
    <property type="nucleotide sequence ID" value="NZ_JAMXAX010000029.1"/>
</dbReference>
<proteinExistence type="predicted"/>
<reference evidence="9" key="1">
    <citation type="journal article" date="2019" name="Int. J. Syst. Evol. Microbiol.">
        <title>The Global Catalogue of Microorganisms (GCM) 10K type strain sequencing project: providing services to taxonomists for standard genome sequencing and annotation.</title>
        <authorList>
            <consortium name="The Broad Institute Genomics Platform"/>
            <consortium name="The Broad Institute Genome Sequencing Center for Infectious Disease"/>
            <person name="Wu L."/>
            <person name="Ma J."/>
        </authorList>
    </citation>
    <scope>NUCLEOTIDE SEQUENCE [LARGE SCALE GENOMIC DNA]</scope>
    <source>
        <strain evidence="9">CCUG 2113</strain>
    </source>
</reference>
<feature type="transmembrane region" description="Helical" evidence="7">
    <location>
        <begin position="205"/>
        <end position="231"/>
    </location>
</feature>
<dbReference type="InterPro" id="IPR052031">
    <property type="entry name" value="Membrane_Transporter-Flippase"/>
</dbReference>
<evidence type="ECO:0000256" key="4">
    <source>
        <dbReference type="ARBA" id="ARBA00022692"/>
    </source>
</evidence>
<dbReference type="CDD" id="cd13148">
    <property type="entry name" value="MATE_like_3"/>
    <property type="match status" value="1"/>
</dbReference>
<feature type="transmembrane region" description="Helical" evidence="7">
    <location>
        <begin position="298"/>
        <end position="319"/>
    </location>
</feature>
<evidence type="ECO:0000256" key="5">
    <source>
        <dbReference type="ARBA" id="ARBA00022989"/>
    </source>
</evidence>
<gene>
    <name evidence="8" type="ORF">ACFOW3_18955</name>
</gene>
<feature type="transmembrane region" description="Helical" evidence="7">
    <location>
        <begin position="399"/>
        <end position="421"/>
    </location>
</feature>
<evidence type="ECO:0000256" key="7">
    <source>
        <dbReference type="SAM" id="Phobius"/>
    </source>
</evidence>
<organism evidence="8 9">
    <name type="scientific">Acidovorax facilis</name>
    <dbReference type="NCBI Taxonomy" id="12917"/>
    <lineage>
        <taxon>Bacteria</taxon>
        <taxon>Pseudomonadati</taxon>
        <taxon>Pseudomonadota</taxon>
        <taxon>Betaproteobacteria</taxon>
        <taxon>Burkholderiales</taxon>
        <taxon>Comamonadaceae</taxon>
        <taxon>Acidovorax</taxon>
    </lineage>
</organism>
<feature type="transmembrane region" description="Helical" evidence="7">
    <location>
        <begin position="104"/>
        <end position="124"/>
    </location>
</feature>
<dbReference type="Pfam" id="PF01554">
    <property type="entry name" value="MatE"/>
    <property type="match status" value="2"/>
</dbReference>
<dbReference type="EMBL" id="JBHSAJ010000056">
    <property type="protein sequence ID" value="MFC3936704.1"/>
    <property type="molecule type" value="Genomic_DNA"/>
</dbReference>
<dbReference type="InterPro" id="IPR048279">
    <property type="entry name" value="MdtK-like"/>
</dbReference>
<keyword evidence="6 7" id="KW-0472">Membrane</keyword>
<feature type="transmembrane region" description="Helical" evidence="7">
    <location>
        <begin position="252"/>
        <end position="278"/>
    </location>
</feature>
<dbReference type="NCBIfam" id="TIGR00797">
    <property type="entry name" value="matE"/>
    <property type="match status" value="1"/>
</dbReference>
<feature type="transmembrane region" description="Helical" evidence="7">
    <location>
        <begin position="331"/>
        <end position="351"/>
    </location>
</feature>
<dbReference type="PANTHER" id="PTHR43549">
    <property type="entry name" value="MULTIDRUG RESISTANCE PROTEIN YPNP-RELATED"/>
    <property type="match status" value="1"/>
</dbReference>
<sequence length="474" mass="49173">MVQGLDVTDALNPRTRMLLEAPIAPTLLRLAAPNVLVMLAQAGVGLIETYFVGKLGTDALAGMALVFPVVMLMQMTSAGAMGGGIASAIARALGARRRDDADALVLHSLVIAAVFSLIFTVGVVGGGRWLYTRMGGTGGALDAALVYSNWVFAGAFLVWLFNTLSAVIRGTGNMAVPAYVTVLGAFVLVPLSPLLIFGWGPVPGLGIAGGAIALMAYYLIGSVVLAAYLWSPRSLLRPSLAHIRFRWVLFKDILRVGLVGTVSTVATNVAIGVTTALVGGFGTAAIAGYGTASRLEYLLVPLVFGLGAPLVAMVGTCIGAGQRERALRATWIGAAMAFVMAEAIGLWAAAFPHAWLSLFNSDPAMLEAGALYLRTVGPVYGFFGLGLVLYFASQGAGRLLWPVIGNITRLAVAVTGGWLALRWGGGLAAVFAAQGVALVLYGVVNAWAIAGGAWFGPVGWPRSMAGLLRRMPQA</sequence>
<keyword evidence="9" id="KW-1185">Reference proteome</keyword>
<comment type="subcellular location">
    <subcellularLocation>
        <location evidence="1">Cell inner membrane</location>
        <topology evidence="1">Multi-pass membrane protein</topology>
    </subcellularLocation>
</comment>
<evidence type="ECO:0000256" key="3">
    <source>
        <dbReference type="ARBA" id="ARBA00022475"/>
    </source>
</evidence>
<feature type="transmembrane region" description="Helical" evidence="7">
    <location>
        <begin position="59"/>
        <end position="92"/>
    </location>
</feature>
<feature type="transmembrane region" description="Helical" evidence="7">
    <location>
        <begin position="144"/>
        <end position="164"/>
    </location>
</feature>
<evidence type="ECO:0000256" key="1">
    <source>
        <dbReference type="ARBA" id="ARBA00004429"/>
    </source>
</evidence>
<evidence type="ECO:0000313" key="9">
    <source>
        <dbReference type="Proteomes" id="UP001595693"/>
    </source>
</evidence>
<evidence type="ECO:0000313" key="8">
    <source>
        <dbReference type="EMBL" id="MFC3936704.1"/>
    </source>
</evidence>
<feature type="transmembrane region" description="Helical" evidence="7">
    <location>
        <begin position="26"/>
        <end position="47"/>
    </location>
</feature>
<comment type="caution">
    <text evidence="8">The sequence shown here is derived from an EMBL/GenBank/DDBJ whole genome shotgun (WGS) entry which is preliminary data.</text>
</comment>
<feature type="transmembrane region" description="Helical" evidence="7">
    <location>
        <begin position="176"/>
        <end position="199"/>
    </location>
</feature>